<comment type="caution">
    <text evidence="7">The sequence shown here is derived from an EMBL/GenBank/DDBJ whole genome shotgun (WGS) entry which is preliminary data.</text>
</comment>
<evidence type="ECO:0000256" key="5">
    <source>
        <dbReference type="ARBA" id="ARBA00023002"/>
    </source>
</evidence>
<evidence type="ECO:0000256" key="1">
    <source>
        <dbReference type="ARBA" id="ARBA00001917"/>
    </source>
</evidence>
<evidence type="ECO:0000259" key="6">
    <source>
        <dbReference type="Pfam" id="PF00724"/>
    </source>
</evidence>
<dbReference type="AlphaFoldDB" id="A0A942V201"/>
<keyword evidence="2" id="KW-0285">Flavoprotein</keyword>
<dbReference type="EC" id="1.6.99.1" evidence="7"/>
<dbReference type="SUPFAM" id="SSF51395">
    <property type="entry name" value="FMN-linked oxidoreductases"/>
    <property type="match status" value="1"/>
</dbReference>
<name>A0A942V201_9FIRM</name>
<dbReference type="EMBL" id="WSFT01000036">
    <property type="protein sequence ID" value="MBS4538532.1"/>
    <property type="molecule type" value="Genomic_DNA"/>
</dbReference>
<keyword evidence="4" id="KW-0521">NADP</keyword>
<dbReference type="GO" id="GO:0010181">
    <property type="term" value="F:FMN binding"/>
    <property type="evidence" value="ECO:0007669"/>
    <property type="project" value="InterPro"/>
</dbReference>
<comment type="cofactor">
    <cofactor evidence="1">
        <name>FMN</name>
        <dbReference type="ChEBI" id="CHEBI:58210"/>
    </cofactor>
</comment>
<dbReference type="GO" id="GO:0050661">
    <property type="term" value="F:NADP binding"/>
    <property type="evidence" value="ECO:0007669"/>
    <property type="project" value="InterPro"/>
</dbReference>
<gene>
    <name evidence="7" type="primary">namA</name>
    <name evidence="7" type="ORF">GOQ27_08660</name>
</gene>
<dbReference type="InterPro" id="IPR044152">
    <property type="entry name" value="YqjM-like"/>
</dbReference>
<dbReference type="PANTHER" id="PTHR43303">
    <property type="entry name" value="NADPH DEHYDROGENASE C23G7.10C-RELATED"/>
    <property type="match status" value="1"/>
</dbReference>
<reference evidence="7" key="1">
    <citation type="submission" date="2019-12" db="EMBL/GenBank/DDBJ databases">
        <title>Clostridiaceae gen. nov. sp. nov., isolated from sediment in Xinjiang, China.</title>
        <authorList>
            <person name="Zhang R."/>
        </authorList>
    </citation>
    <scope>NUCLEOTIDE SEQUENCE</scope>
    <source>
        <strain evidence="7">D2Q-11</strain>
    </source>
</reference>
<proteinExistence type="predicted"/>
<dbReference type="Proteomes" id="UP000724672">
    <property type="component" value="Unassembled WGS sequence"/>
</dbReference>
<dbReference type="PANTHER" id="PTHR43303:SF4">
    <property type="entry name" value="NADPH DEHYDROGENASE C23G7.10C-RELATED"/>
    <property type="match status" value="1"/>
</dbReference>
<dbReference type="NCBIfam" id="NF010047">
    <property type="entry name" value="PRK13523.1"/>
    <property type="match status" value="1"/>
</dbReference>
<dbReference type="Pfam" id="PF00724">
    <property type="entry name" value="Oxidored_FMN"/>
    <property type="match status" value="1"/>
</dbReference>
<keyword evidence="5 7" id="KW-0560">Oxidoreductase</keyword>
<keyword evidence="3" id="KW-0288">FMN</keyword>
<evidence type="ECO:0000256" key="2">
    <source>
        <dbReference type="ARBA" id="ARBA00022630"/>
    </source>
</evidence>
<dbReference type="RefSeq" id="WP_203366457.1">
    <property type="nucleotide sequence ID" value="NZ_WSFT01000036.1"/>
</dbReference>
<keyword evidence="8" id="KW-1185">Reference proteome</keyword>
<evidence type="ECO:0000313" key="7">
    <source>
        <dbReference type="EMBL" id="MBS4538532.1"/>
    </source>
</evidence>
<evidence type="ECO:0000256" key="4">
    <source>
        <dbReference type="ARBA" id="ARBA00022857"/>
    </source>
</evidence>
<accession>A0A942V201</accession>
<sequence>MSNLFSSIKIKDLNLKNRIVMAPMCMYSANKDGYANDWHYTHYTSRAIGGVGLILIEATAVESRGRISDGDLGIWDDSHVEGLKNIVDLSHKYDAKIGIQLAHAGRKCAVDSEEIIAPSSIAYNDKYGTPNEMTKDDIKEVINAFKKGASRAKEAGFDIIEIHGAHGYLISEFLSPLSNKRTDEYGGNFENRGRFLKEIIEEVRTVWPEDKPLMVRVSAEDYLEEGNHSKDLGNILGRVKNSGIDIVNVSSGGVAPAEINPYPGYQIKYAEIIKNITSLPVIAGGLITSPQMAEEIIQNERADLVYLGRALLRNPYWPLHSSQELGYDIQWPEQYDISK</sequence>
<evidence type="ECO:0000313" key="8">
    <source>
        <dbReference type="Proteomes" id="UP000724672"/>
    </source>
</evidence>
<dbReference type="InterPro" id="IPR013785">
    <property type="entry name" value="Aldolase_TIM"/>
</dbReference>
<dbReference type="GO" id="GO:0003959">
    <property type="term" value="F:NADPH dehydrogenase activity"/>
    <property type="evidence" value="ECO:0007669"/>
    <property type="project" value="UniProtKB-EC"/>
</dbReference>
<dbReference type="CDD" id="cd02932">
    <property type="entry name" value="OYE_YqiM_FMN"/>
    <property type="match status" value="1"/>
</dbReference>
<protein>
    <submittedName>
        <fullName evidence="7">NADPH dehydrogenase NamA</fullName>
        <ecNumber evidence="7">1.6.99.1</ecNumber>
    </submittedName>
</protein>
<dbReference type="Gene3D" id="3.20.20.70">
    <property type="entry name" value="Aldolase class I"/>
    <property type="match status" value="1"/>
</dbReference>
<dbReference type="InterPro" id="IPR001155">
    <property type="entry name" value="OxRdtase_FMN_N"/>
</dbReference>
<organism evidence="7 8">
    <name type="scientific">Anaeromonas frigoriresistens</name>
    <dbReference type="NCBI Taxonomy" id="2683708"/>
    <lineage>
        <taxon>Bacteria</taxon>
        <taxon>Bacillati</taxon>
        <taxon>Bacillota</taxon>
        <taxon>Tissierellia</taxon>
        <taxon>Tissierellales</taxon>
        <taxon>Thermohalobacteraceae</taxon>
        <taxon>Anaeromonas</taxon>
    </lineage>
</organism>
<evidence type="ECO:0000256" key="3">
    <source>
        <dbReference type="ARBA" id="ARBA00022643"/>
    </source>
</evidence>
<feature type="domain" description="NADH:flavin oxidoreductase/NADH oxidase N-terminal" evidence="6">
    <location>
        <begin position="4"/>
        <end position="320"/>
    </location>
</feature>